<feature type="coiled-coil region" evidence="1">
    <location>
        <begin position="483"/>
        <end position="510"/>
    </location>
</feature>
<keyword evidence="1" id="KW-0175">Coiled coil</keyword>
<protein>
    <submittedName>
        <fullName evidence="2">Uncharacterized protein</fullName>
    </submittedName>
</protein>
<proteinExistence type="predicted"/>
<reference evidence="2" key="1">
    <citation type="submission" date="2021-01" db="EMBL/GenBank/DDBJ databases">
        <title>Phytophthora aleatoria, a newly-described species from Pinus radiata is distinct from Phytophthora cactorum isolates based on comparative genomics.</title>
        <authorList>
            <person name="Mcdougal R."/>
            <person name="Panda P."/>
            <person name="Williams N."/>
            <person name="Studholme D.J."/>
        </authorList>
    </citation>
    <scope>NUCLEOTIDE SEQUENCE</scope>
    <source>
        <strain evidence="2">NZFS 4037</strain>
    </source>
</reference>
<dbReference type="AlphaFoldDB" id="A0A8J5IK46"/>
<dbReference type="Proteomes" id="UP000709295">
    <property type="component" value="Unassembled WGS sequence"/>
</dbReference>
<organism evidence="2 3">
    <name type="scientific">Phytophthora aleatoria</name>
    <dbReference type="NCBI Taxonomy" id="2496075"/>
    <lineage>
        <taxon>Eukaryota</taxon>
        <taxon>Sar</taxon>
        <taxon>Stramenopiles</taxon>
        <taxon>Oomycota</taxon>
        <taxon>Peronosporomycetes</taxon>
        <taxon>Peronosporales</taxon>
        <taxon>Peronosporaceae</taxon>
        <taxon>Phytophthora</taxon>
    </lineage>
</organism>
<keyword evidence="3" id="KW-1185">Reference proteome</keyword>
<name>A0A8J5IK46_9STRA</name>
<feature type="non-terminal residue" evidence="2">
    <location>
        <position position="1"/>
    </location>
</feature>
<gene>
    <name evidence="2" type="ORF">JG688_00009972</name>
</gene>
<comment type="caution">
    <text evidence="2">The sequence shown here is derived from an EMBL/GenBank/DDBJ whole genome shotgun (WGS) entry which is preliminary data.</text>
</comment>
<evidence type="ECO:0000256" key="1">
    <source>
        <dbReference type="SAM" id="Coils"/>
    </source>
</evidence>
<accession>A0A8J5IK46</accession>
<evidence type="ECO:0000313" key="3">
    <source>
        <dbReference type="Proteomes" id="UP000709295"/>
    </source>
</evidence>
<evidence type="ECO:0000313" key="2">
    <source>
        <dbReference type="EMBL" id="KAG6959690.1"/>
    </source>
</evidence>
<dbReference type="EMBL" id="JAENGY010000601">
    <property type="protein sequence ID" value="KAG6959690.1"/>
    <property type="molecule type" value="Genomic_DNA"/>
</dbReference>
<sequence>MALKEFHSPNLTNWWLPEALGGPRMNFGSRRVLGGIVNAVNDEIEAIMTYENESNVLVQLAQTGYIAEQISKLNRLLDVALAAYGIPESRGMATWHAVFQQERQERMARFQIMVANKKLLMQILGDEQQQLEVLTLLAYDFQKHGEDTYTDLEYDVISDVYQTCLRLSGLAVVAVPEWFVPAYEIEQSRWQGIGVDVEYLLNQNEEFCTRQASALWDLHHPHVVKLFGACHVGGSLFLVHESVKKSVSSRDAQLETAHILQSLPNENKVMLHGGELLLSPVISLRVNLKKQQLTTSPITHDVSYIMKQFENHDKPHWHFWNRKAHQLPQTGSGIINYTQSYVDPNSKSLSVIRRQKLNLSVERLFQEITDKLNGDKSDASLMDGYVFERLISVHQQLLGSIRSKELVHSFMEILVRFKWSLAHRVDSSISSFCVASSRSVEHSSVSFHSDIDALIARCGFTKTETTSIHDWNQHFNFLRLNQLESFQLSLNKLVDDLKDNEERIETATLLVFEATKHRSSYDRNQLRAIERTASSIVGLSRDQERIDVPKWFIP</sequence>